<gene>
    <name evidence="3" type="ORF">CEB94_12730</name>
</gene>
<sequence>MTTLTASARAAALAGAAVVLVAGLSACGASAGDDTDPDHRSFGLQGRTLTVDSDDSALEIVASDKSRAGKIEVTRWFQGSVVVGKEPKVTWAMRDDRLVLRLKCSGIVVDCSAKHRIEVPRGITVKVEDGDGSVRARGFRDPLNIRTGDGSVRVSDTTGPLELRTGDGSIRVTDTSGPLRMRTGDGSIRADVSSRTVRTQTGDGSVRLELGVVPDRVESRSGDGSVNIALPRATYRVTTETGDGGVDVSVPRDETSSHVVSAHTGDGKVTVRTAN</sequence>
<organism evidence="3 4">
    <name type="scientific">Streptomyces hawaiiensis</name>
    <dbReference type="NCBI Taxonomy" id="67305"/>
    <lineage>
        <taxon>Bacteria</taxon>
        <taxon>Bacillati</taxon>
        <taxon>Actinomycetota</taxon>
        <taxon>Actinomycetes</taxon>
        <taxon>Kitasatosporales</taxon>
        <taxon>Streptomycetaceae</taxon>
        <taxon>Streptomyces</taxon>
    </lineage>
</organism>
<dbReference type="EMBL" id="CP021978">
    <property type="protein sequence ID" value="QCD55640.1"/>
    <property type="molecule type" value="Genomic_DNA"/>
</dbReference>
<protein>
    <recommendedName>
        <fullName evidence="2">DUF4097 domain-containing protein</fullName>
    </recommendedName>
</protein>
<accession>A0A6G5RCB7</accession>
<evidence type="ECO:0000256" key="1">
    <source>
        <dbReference type="SAM" id="SignalP"/>
    </source>
</evidence>
<dbReference type="AlphaFoldDB" id="A0A6G5RCB7"/>
<evidence type="ECO:0000259" key="2">
    <source>
        <dbReference type="Pfam" id="PF13349"/>
    </source>
</evidence>
<dbReference type="InterPro" id="IPR025164">
    <property type="entry name" value="Toastrack_DUF4097"/>
</dbReference>
<feature type="signal peptide" evidence="1">
    <location>
        <begin position="1"/>
        <end position="31"/>
    </location>
</feature>
<dbReference type="KEGG" id="shaw:CEB94_12730"/>
<evidence type="ECO:0000313" key="3">
    <source>
        <dbReference type="EMBL" id="QCD55640.1"/>
    </source>
</evidence>
<name>A0A6G5RCB7_9ACTN</name>
<keyword evidence="4" id="KW-1185">Reference proteome</keyword>
<dbReference type="Pfam" id="PF13349">
    <property type="entry name" value="DUF4097"/>
    <property type="match status" value="1"/>
</dbReference>
<feature type="domain" description="DUF4097" evidence="2">
    <location>
        <begin position="110"/>
        <end position="272"/>
    </location>
</feature>
<evidence type="ECO:0000313" key="4">
    <source>
        <dbReference type="Proteomes" id="UP000495940"/>
    </source>
</evidence>
<feature type="chain" id="PRO_5026314773" description="DUF4097 domain-containing protein" evidence="1">
    <location>
        <begin position="32"/>
        <end position="275"/>
    </location>
</feature>
<keyword evidence="1" id="KW-0732">Signal</keyword>
<dbReference type="RefSeq" id="WP_175432303.1">
    <property type="nucleotide sequence ID" value="NZ_CP021978.1"/>
</dbReference>
<reference evidence="3 4" key="1">
    <citation type="submission" date="2017-06" db="EMBL/GenBank/DDBJ databases">
        <title>Complete Genome Sequence of Streptomyces hawaiiensis NRRL 15010 and insights into acyldepsipeptides biosynthesis.</title>
        <authorList>
            <person name="Mariita R.M."/>
            <person name="Sello J.K."/>
        </authorList>
    </citation>
    <scope>NUCLEOTIDE SEQUENCE [LARGE SCALE GENOMIC DNA]</scope>
    <source>
        <strain evidence="3 4">ATCC 12236</strain>
    </source>
</reference>
<dbReference type="Proteomes" id="UP000495940">
    <property type="component" value="Chromosome"/>
</dbReference>
<proteinExistence type="predicted"/>